<dbReference type="InterPro" id="IPR012340">
    <property type="entry name" value="NA-bd_OB-fold"/>
</dbReference>
<dbReference type="GO" id="GO:0006412">
    <property type="term" value="P:translation"/>
    <property type="evidence" value="ECO:0007669"/>
    <property type="project" value="TreeGrafter"/>
</dbReference>
<dbReference type="PANTHER" id="PTHR10724">
    <property type="entry name" value="30S RIBOSOMAL PROTEIN S1"/>
    <property type="match status" value="1"/>
</dbReference>
<dbReference type="GO" id="GO:0003729">
    <property type="term" value="F:mRNA binding"/>
    <property type="evidence" value="ECO:0007669"/>
    <property type="project" value="UniProtKB-ARBA"/>
</dbReference>
<dbReference type="PROSITE" id="PS50126">
    <property type="entry name" value="S1"/>
    <property type="match status" value="4"/>
</dbReference>
<dbReference type="SUPFAM" id="SSF50249">
    <property type="entry name" value="Nucleic acid-binding proteins"/>
    <property type="match status" value="4"/>
</dbReference>
<proteinExistence type="inferred from homology"/>
<sequence length="363" mass="41586">MSDTMEQLLLEQENNYHEIYRGTVIEGTVLVEKSDAYYVDLQYKTDGILPKSEMFDDEEIHVGDKLKLLVIKIDKNNGEIILSKKRVDEISAWEDIQKGDIITVKGQEVNSKGLIVAYKGNIKGFLPLSHIELKYINEDIAKSYIGKEFEAEILDIDPKKRRLILSRKSILQKVQDEKLKELSETIQEGKVFKGIVKDIKDYGIFIDIGGIVGLVHVSEISWARNKKIKDSFELEQEVEVQVLSYTPEEKRLSLSIKSLEPNPWDEYVKSHKEGDIVDGEVKNIKDYGAFISLYPIVDGFVHISNLSEDFVKNPSEILKTGDKVKVKIIGINPEEKKIELSMLLEDKKQEELEVQQEQNETEV</sequence>
<evidence type="ECO:0000256" key="2">
    <source>
        <dbReference type="ARBA" id="ARBA00022980"/>
    </source>
</evidence>
<organism evidence="6 7">
    <name type="scientific">Peptoanaerobacter stomatis</name>
    <dbReference type="NCBI Taxonomy" id="796937"/>
    <lineage>
        <taxon>Bacteria</taxon>
        <taxon>Bacillati</taxon>
        <taxon>Bacillota</taxon>
        <taxon>Clostridia</taxon>
        <taxon>Peptostreptococcales</taxon>
        <taxon>Filifactoraceae</taxon>
        <taxon>Peptoanaerobacter</taxon>
    </lineage>
</organism>
<accession>G9WYD9</accession>
<dbReference type="FunFam" id="2.40.50.140:FF:000051">
    <property type="entry name" value="RNA-binding transcriptional accessory protein"/>
    <property type="match status" value="1"/>
</dbReference>
<feature type="domain" description="S1 motif" evidence="5">
    <location>
        <begin position="189"/>
        <end position="257"/>
    </location>
</feature>
<dbReference type="InterPro" id="IPR050437">
    <property type="entry name" value="Ribos_protein_bS1-like"/>
</dbReference>
<dbReference type="PATRIC" id="fig|796937.3.peg.383"/>
<keyword evidence="2" id="KW-0689">Ribosomal protein</keyword>
<evidence type="ECO:0000313" key="7">
    <source>
        <dbReference type="Proteomes" id="UP000006437"/>
    </source>
</evidence>
<comment type="caution">
    <text evidence="6">The sequence shown here is derived from an EMBL/GenBank/DDBJ whole genome shotgun (WGS) entry which is preliminary data.</text>
</comment>
<feature type="domain" description="S1 motif" evidence="5">
    <location>
        <begin position="22"/>
        <end position="85"/>
    </location>
</feature>
<dbReference type="RefSeq" id="WP_009525425.1">
    <property type="nucleotide sequence ID" value="NZ_JH414551.1"/>
</dbReference>
<dbReference type="BioCyc" id="EBAC796937-HMP:GMGH-1192-MONOMER"/>
<dbReference type="PRINTS" id="PR00681">
    <property type="entry name" value="RIBOSOMALS1"/>
</dbReference>
<comment type="function">
    <text evidence="4">Binds mRNA; thus facilitating recognition of the initiation point. It is needed to translate mRNA with a short Shine-Dalgarno (SD) purine-rich sequence.</text>
</comment>
<dbReference type="InterPro" id="IPR035104">
    <property type="entry name" value="Ribosomal_protein_S1-like"/>
</dbReference>
<evidence type="ECO:0000256" key="3">
    <source>
        <dbReference type="ARBA" id="ARBA00023274"/>
    </source>
</evidence>
<dbReference type="GO" id="GO:0003735">
    <property type="term" value="F:structural constituent of ribosome"/>
    <property type="evidence" value="ECO:0007669"/>
    <property type="project" value="TreeGrafter"/>
</dbReference>
<dbReference type="CDD" id="cd04465">
    <property type="entry name" value="S1_RPS1_repeat_ec2_hs2"/>
    <property type="match status" value="1"/>
</dbReference>
<comment type="similarity">
    <text evidence="1">Belongs to the bacterial ribosomal protein bS1 family.</text>
</comment>
<dbReference type="AlphaFoldDB" id="G9WYD9"/>
<dbReference type="Proteomes" id="UP000006437">
    <property type="component" value="Unassembled WGS sequence"/>
</dbReference>
<dbReference type="PANTHER" id="PTHR10724:SF7">
    <property type="entry name" value="SMALL RIBOSOMAL SUBUNIT PROTEIN BS1C"/>
    <property type="match status" value="1"/>
</dbReference>
<dbReference type="EMBL" id="AFZE01000002">
    <property type="protein sequence ID" value="EHL16643.1"/>
    <property type="molecule type" value="Genomic_DNA"/>
</dbReference>
<reference evidence="6 7" key="1">
    <citation type="submission" date="2011-08" db="EMBL/GenBank/DDBJ databases">
        <title>The Genome Sequence of Eubacteriaceae bacterium ACC19a.</title>
        <authorList>
            <consortium name="The Broad Institute Genome Sequencing Platform"/>
            <person name="Earl A."/>
            <person name="Ward D."/>
            <person name="Feldgarden M."/>
            <person name="Gevers D."/>
            <person name="Sizova M."/>
            <person name="Hazen A."/>
            <person name="Epstein S."/>
            <person name="Young S.K."/>
            <person name="Zeng Q."/>
            <person name="Gargeya S."/>
            <person name="Fitzgerald M."/>
            <person name="Haas B."/>
            <person name="Abouelleil A."/>
            <person name="Alvarado L."/>
            <person name="Arachchi H.M."/>
            <person name="Berlin A."/>
            <person name="Brown A."/>
            <person name="Chapman S.B."/>
            <person name="Chen Z."/>
            <person name="Dunbar C."/>
            <person name="Freedman E."/>
            <person name="Gearin G."/>
            <person name="Gellesch M."/>
            <person name="Goldberg J."/>
            <person name="Griggs A."/>
            <person name="Gujja S."/>
            <person name="Heiman D."/>
            <person name="Howarth C."/>
            <person name="Larson L."/>
            <person name="Lui A."/>
            <person name="MacDonald P.J.P."/>
            <person name="Montmayeur A."/>
            <person name="Murphy C."/>
            <person name="Neiman D."/>
            <person name="Pearson M."/>
            <person name="Priest M."/>
            <person name="Roberts A."/>
            <person name="Saif S."/>
            <person name="Shea T."/>
            <person name="Shenoy N."/>
            <person name="Sisk P."/>
            <person name="Stolte C."/>
            <person name="Sykes S."/>
            <person name="Wortman J."/>
            <person name="Nusbaum C."/>
            <person name="Birren B."/>
        </authorList>
    </citation>
    <scope>NUCLEOTIDE SEQUENCE [LARGE SCALE GENOMIC DNA]</scope>
    <source>
        <strain evidence="6 7">ACC19a</strain>
    </source>
</reference>
<feature type="domain" description="S1 motif" evidence="5">
    <location>
        <begin position="99"/>
        <end position="168"/>
    </location>
</feature>
<evidence type="ECO:0000259" key="5">
    <source>
        <dbReference type="PROSITE" id="PS50126"/>
    </source>
</evidence>
<dbReference type="HOGENOM" id="CLU_015805_4_5_9"/>
<dbReference type="FunFam" id="2.40.50.140:FF:000103">
    <property type="entry name" value="protein RRP5 homolog"/>
    <property type="match status" value="1"/>
</dbReference>
<dbReference type="Gene3D" id="2.40.50.140">
    <property type="entry name" value="Nucleic acid-binding proteins"/>
    <property type="match status" value="4"/>
</dbReference>
<evidence type="ECO:0000313" key="6">
    <source>
        <dbReference type="EMBL" id="EHL16643.1"/>
    </source>
</evidence>
<keyword evidence="3" id="KW-0687">Ribonucleoprotein</keyword>
<gene>
    <name evidence="6" type="ORF">HMPREF9629_01190</name>
</gene>
<name>G9WYD9_9FIRM</name>
<protein>
    <recommendedName>
        <fullName evidence="5">S1 motif domain-containing protein</fullName>
    </recommendedName>
</protein>
<evidence type="ECO:0000256" key="1">
    <source>
        <dbReference type="ARBA" id="ARBA00006767"/>
    </source>
</evidence>
<feature type="domain" description="S1 motif" evidence="5">
    <location>
        <begin position="274"/>
        <end position="343"/>
    </location>
</feature>
<dbReference type="Pfam" id="PF00575">
    <property type="entry name" value="S1"/>
    <property type="match status" value="4"/>
</dbReference>
<dbReference type="InterPro" id="IPR003029">
    <property type="entry name" value="S1_domain"/>
</dbReference>
<dbReference type="SMART" id="SM00316">
    <property type="entry name" value="S1"/>
    <property type="match status" value="4"/>
</dbReference>
<evidence type="ECO:0000256" key="4">
    <source>
        <dbReference type="ARBA" id="ARBA00025604"/>
    </source>
</evidence>
<dbReference type="GO" id="GO:0005737">
    <property type="term" value="C:cytoplasm"/>
    <property type="evidence" value="ECO:0007669"/>
    <property type="project" value="UniProtKB-ARBA"/>
</dbReference>